<evidence type="ECO:0000313" key="15">
    <source>
        <dbReference type="Proteomes" id="UP001314263"/>
    </source>
</evidence>
<evidence type="ECO:0000259" key="12">
    <source>
        <dbReference type="Pfam" id="PF00425"/>
    </source>
</evidence>
<feature type="domain" description="Chorismate-utilising enzyme C-terminal" evidence="12">
    <location>
        <begin position="455"/>
        <end position="711"/>
    </location>
</feature>
<evidence type="ECO:0000256" key="3">
    <source>
        <dbReference type="ARBA" id="ARBA00005970"/>
    </source>
</evidence>
<comment type="caution">
    <text evidence="14">The sequence shown here is derived from an EMBL/GenBank/DDBJ whole genome shotgun (WGS) entry which is preliminary data.</text>
</comment>
<feature type="region of interest" description="Disordered" evidence="10">
    <location>
        <begin position="370"/>
        <end position="411"/>
    </location>
</feature>
<dbReference type="InterPro" id="IPR005801">
    <property type="entry name" value="ADC_synthase"/>
</dbReference>
<evidence type="ECO:0000256" key="4">
    <source>
        <dbReference type="ARBA" id="ARBA00013139"/>
    </source>
</evidence>
<comment type="pathway">
    <text evidence="2">Cofactor biosynthesis; tetrahydrofolate biosynthesis; 4-aminobenzoate from chorismate: step 1/2.</text>
</comment>
<dbReference type="GO" id="GO:0046656">
    <property type="term" value="P:folic acid biosynthetic process"/>
    <property type="evidence" value="ECO:0007669"/>
    <property type="project" value="UniProtKB-KW"/>
</dbReference>
<dbReference type="Gene3D" id="3.40.50.880">
    <property type="match status" value="1"/>
</dbReference>
<keyword evidence="6" id="KW-0289">Folate biosynthesis</keyword>
<keyword evidence="7" id="KW-0315">Glutamine amidotransferase</keyword>
<name>A0AAV1I112_9CHLO</name>
<dbReference type="Pfam" id="PF00117">
    <property type="entry name" value="GATase"/>
    <property type="match status" value="1"/>
</dbReference>
<dbReference type="InterPro" id="IPR006221">
    <property type="entry name" value="TrpG/PapA_dom"/>
</dbReference>
<reference evidence="14 15" key="1">
    <citation type="submission" date="2023-10" db="EMBL/GenBank/DDBJ databases">
        <authorList>
            <person name="Maclean D."/>
            <person name="Macfadyen A."/>
        </authorList>
    </citation>
    <scope>NUCLEOTIDE SEQUENCE [LARGE SCALE GENOMIC DNA]</scope>
</reference>
<dbReference type="InterPro" id="IPR017926">
    <property type="entry name" value="GATASE"/>
</dbReference>
<evidence type="ECO:0000256" key="5">
    <source>
        <dbReference type="ARBA" id="ARBA00022679"/>
    </source>
</evidence>
<evidence type="ECO:0000256" key="2">
    <source>
        <dbReference type="ARBA" id="ARBA00005009"/>
    </source>
</evidence>
<organism evidence="14 15">
    <name type="scientific">Coccomyxa viridis</name>
    <dbReference type="NCBI Taxonomy" id="1274662"/>
    <lineage>
        <taxon>Eukaryota</taxon>
        <taxon>Viridiplantae</taxon>
        <taxon>Chlorophyta</taxon>
        <taxon>core chlorophytes</taxon>
        <taxon>Trebouxiophyceae</taxon>
        <taxon>Trebouxiophyceae incertae sedis</taxon>
        <taxon>Coccomyxaceae</taxon>
        <taxon>Coccomyxa</taxon>
    </lineage>
</organism>
<dbReference type="SUPFAM" id="SSF52317">
    <property type="entry name" value="Class I glutamine amidotransferase-like"/>
    <property type="match status" value="1"/>
</dbReference>
<dbReference type="GO" id="GO:0046820">
    <property type="term" value="F:4-amino-4-deoxychorismate synthase activity"/>
    <property type="evidence" value="ECO:0007669"/>
    <property type="project" value="UniProtKB-EC"/>
</dbReference>
<dbReference type="Pfam" id="PF00425">
    <property type="entry name" value="Chorismate_bind"/>
    <property type="match status" value="1"/>
</dbReference>
<dbReference type="EC" id="2.6.1.85" evidence="4"/>
<dbReference type="CDD" id="cd01743">
    <property type="entry name" value="GATase1_Anthranilate_Synthase"/>
    <property type="match status" value="1"/>
</dbReference>
<dbReference type="Proteomes" id="UP001314263">
    <property type="component" value="Unassembled WGS sequence"/>
</dbReference>
<sequence length="739" mass="79396">MQALAHAYGATVVKGPEPVHGRISNVRHTGHQLFAGIPSGDRYPVVRYHSLVVDEASLPSALVAIAWTTGPTRAVRPAKACTSLSSTGGQQHHADILMGLAHRELPLYGVQFHPESIATSFGATLLSNFRDMTAAHHSLSLPRPVATCDSNGHSCSSSEGSTAAGTTLAVRWHRMQGMLKRAGDGERIFQALYGQSREEYTFWLDSSATDRGRFSFMGGREGPLWRHITYKAPTGTPSAANTGTAHVQDASGCTRQVSTLWWPFLEELLGSHSYQADEQAGRELPFDFWGGLVGYLGYELKAESGGSAAHTSALPDAAFFLADRLIALDHREEDIFLLTLDDISDAGGIPRSAEWRQRRAQEIEQLLSSPLQANGGEGFSSAADSNGSHSKPVPSVSQASSSHSAQCNGHHLPDTVEEESLKERRASHSNAQALSELANGCQDSKPRAFMLHRSRDRYVRDVQSCKDALYEGDSYELCLTTAISRAGPVPDALHLYCTLRQHSPAPYAAFLSFGKAGPQICCSSPERFLRASRDGVLEAKPIKGTARRHADADADILAAAALAASEKDQAENLMIVDLLRNDLGRICEVGSVHVPALMEVESYAVHSLVSTVRGQRRPQVTTPECLRATFPGGSMTGAPKLRSMHILDGLEGEARGIYSGSLGFISFNGAFDLNIVIRTAILGKDTIRIGAGGAIVVQSDPCDEYDEMRLKAKALLSAIGKAEGYSVPPCVDESAADAQ</sequence>
<dbReference type="GO" id="GO:0008153">
    <property type="term" value="P:4-aminobenzoate biosynthetic process"/>
    <property type="evidence" value="ECO:0007669"/>
    <property type="project" value="TreeGrafter"/>
</dbReference>
<evidence type="ECO:0000256" key="9">
    <source>
        <dbReference type="ARBA" id="ARBA00031904"/>
    </source>
</evidence>
<proteinExistence type="inferred from homology"/>
<dbReference type="PRINTS" id="PR00095">
    <property type="entry name" value="ANTSNTHASEI"/>
</dbReference>
<dbReference type="GO" id="GO:0000162">
    <property type="term" value="P:L-tryptophan biosynthetic process"/>
    <property type="evidence" value="ECO:0007669"/>
    <property type="project" value="TreeGrafter"/>
</dbReference>
<comment type="catalytic activity">
    <reaction evidence="1">
        <text>chorismate + L-glutamine = 4-amino-4-deoxychorismate + L-glutamate</text>
        <dbReference type="Rhea" id="RHEA:11672"/>
        <dbReference type="ChEBI" id="CHEBI:29748"/>
        <dbReference type="ChEBI" id="CHEBI:29985"/>
        <dbReference type="ChEBI" id="CHEBI:58359"/>
        <dbReference type="ChEBI" id="CHEBI:58406"/>
        <dbReference type="EC" id="2.6.1.85"/>
    </reaction>
</comment>
<dbReference type="Pfam" id="PF04715">
    <property type="entry name" value="Anth_synt_I_N"/>
    <property type="match status" value="1"/>
</dbReference>
<dbReference type="Gene3D" id="3.60.120.10">
    <property type="entry name" value="Anthranilate synthase"/>
    <property type="match status" value="1"/>
</dbReference>
<dbReference type="InterPro" id="IPR029062">
    <property type="entry name" value="Class_I_gatase-like"/>
</dbReference>
<gene>
    <name evidence="14" type="ORF">CVIRNUC_003000</name>
</gene>
<dbReference type="SUPFAM" id="SSF56322">
    <property type="entry name" value="ADC synthase"/>
    <property type="match status" value="1"/>
</dbReference>
<comment type="similarity">
    <text evidence="3">In the C-terminal section; belongs to the anthranilate synthase component I family.</text>
</comment>
<protein>
    <recommendedName>
        <fullName evidence="4">aminodeoxychorismate synthase</fullName>
        <ecNumber evidence="4">2.6.1.85</ecNumber>
    </recommendedName>
    <alternativeName>
        <fullName evidence="8">Para-aminobenzoate synthase</fullName>
    </alternativeName>
    <alternativeName>
        <fullName evidence="9">p-aminobenzoic acid synthase</fullName>
    </alternativeName>
</protein>
<dbReference type="GO" id="GO:0005737">
    <property type="term" value="C:cytoplasm"/>
    <property type="evidence" value="ECO:0007669"/>
    <property type="project" value="TreeGrafter"/>
</dbReference>
<feature type="domain" description="Glutamine amidotransferase" evidence="11">
    <location>
        <begin position="1"/>
        <end position="129"/>
    </location>
</feature>
<evidence type="ECO:0000259" key="13">
    <source>
        <dbReference type="Pfam" id="PF04715"/>
    </source>
</evidence>
<dbReference type="InterPro" id="IPR015890">
    <property type="entry name" value="Chorismate_C"/>
</dbReference>
<evidence type="ECO:0000259" key="11">
    <source>
        <dbReference type="Pfam" id="PF00117"/>
    </source>
</evidence>
<dbReference type="PANTHER" id="PTHR11236">
    <property type="entry name" value="AMINOBENZOATE/ANTHRANILATE SYNTHASE"/>
    <property type="match status" value="1"/>
</dbReference>
<dbReference type="EMBL" id="CAUYUE010000004">
    <property type="protein sequence ID" value="CAK0762864.1"/>
    <property type="molecule type" value="Genomic_DNA"/>
</dbReference>
<evidence type="ECO:0000256" key="1">
    <source>
        <dbReference type="ARBA" id="ARBA00001000"/>
    </source>
</evidence>
<feature type="domain" description="Anthranilate synthase component I N-terminal" evidence="13">
    <location>
        <begin position="188"/>
        <end position="336"/>
    </location>
</feature>
<evidence type="ECO:0000256" key="7">
    <source>
        <dbReference type="ARBA" id="ARBA00022962"/>
    </source>
</evidence>
<dbReference type="PROSITE" id="PS51273">
    <property type="entry name" value="GATASE_TYPE_1"/>
    <property type="match status" value="1"/>
</dbReference>
<evidence type="ECO:0000256" key="10">
    <source>
        <dbReference type="SAM" id="MobiDB-lite"/>
    </source>
</evidence>
<dbReference type="AlphaFoldDB" id="A0AAV1I112"/>
<evidence type="ECO:0000256" key="8">
    <source>
        <dbReference type="ARBA" id="ARBA00031329"/>
    </source>
</evidence>
<dbReference type="InterPro" id="IPR006805">
    <property type="entry name" value="Anth_synth_I_N"/>
</dbReference>
<keyword evidence="5" id="KW-0808">Transferase</keyword>
<evidence type="ECO:0000313" key="14">
    <source>
        <dbReference type="EMBL" id="CAK0762864.1"/>
    </source>
</evidence>
<evidence type="ECO:0000256" key="6">
    <source>
        <dbReference type="ARBA" id="ARBA00022909"/>
    </source>
</evidence>
<dbReference type="InterPro" id="IPR019999">
    <property type="entry name" value="Anth_synth_I-like"/>
</dbReference>
<dbReference type="PANTHER" id="PTHR11236:SF18">
    <property type="entry name" value="AMINODEOXYCHORISMATE SYNTHASE"/>
    <property type="match status" value="1"/>
</dbReference>
<keyword evidence="15" id="KW-1185">Reference proteome</keyword>
<accession>A0AAV1I112</accession>
<feature type="compositionally biased region" description="Low complexity" evidence="10">
    <location>
        <begin position="390"/>
        <end position="406"/>
    </location>
</feature>